<gene>
    <name evidence="2" type="ORF">BWD14_19125</name>
</gene>
<dbReference type="PROSITE" id="PS50943">
    <property type="entry name" value="HTH_CROC1"/>
    <property type="match status" value="1"/>
</dbReference>
<sequence>MRNLIINRLKVVLVEKNRSSRWLAEQLRKDETTVSRWCTNISQPKLETLILIASLLDIDVRELLYPTKDKDK</sequence>
<protein>
    <submittedName>
        <fullName evidence="2">Transcriptional regulator</fullName>
    </submittedName>
</protein>
<proteinExistence type="predicted"/>
<dbReference type="CDD" id="cd00093">
    <property type="entry name" value="HTH_XRE"/>
    <property type="match status" value="1"/>
</dbReference>
<dbReference type="SUPFAM" id="SSF47413">
    <property type="entry name" value="lambda repressor-like DNA-binding domains"/>
    <property type="match status" value="1"/>
</dbReference>
<evidence type="ECO:0000259" key="1">
    <source>
        <dbReference type="PROSITE" id="PS50943"/>
    </source>
</evidence>
<dbReference type="EMBL" id="MTSU01000032">
    <property type="protein sequence ID" value="ONF90888.1"/>
    <property type="molecule type" value="Genomic_DNA"/>
</dbReference>
<name>A0AB73LVW8_9LEPT</name>
<dbReference type="SMART" id="SM00530">
    <property type="entry name" value="HTH_XRE"/>
    <property type="match status" value="1"/>
</dbReference>
<comment type="caution">
    <text evidence="2">The sequence shown here is derived from an EMBL/GenBank/DDBJ whole genome shotgun (WGS) entry which is preliminary data.</text>
</comment>
<accession>A0AB73LVW8</accession>
<feature type="domain" description="HTH cro/C1-type" evidence="1">
    <location>
        <begin position="23"/>
        <end position="63"/>
    </location>
</feature>
<dbReference type="RefSeq" id="WP_032927426.1">
    <property type="nucleotide sequence ID" value="NZ_MTSU01000032.1"/>
</dbReference>
<evidence type="ECO:0000313" key="2">
    <source>
        <dbReference type="EMBL" id="ONF90888.1"/>
    </source>
</evidence>
<dbReference type="Pfam" id="PF01381">
    <property type="entry name" value="HTH_3"/>
    <property type="match status" value="1"/>
</dbReference>
<dbReference type="Gene3D" id="1.10.260.40">
    <property type="entry name" value="lambda repressor-like DNA-binding domains"/>
    <property type="match status" value="1"/>
</dbReference>
<dbReference type="InterPro" id="IPR010982">
    <property type="entry name" value="Lambda_DNA-bd_dom_sf"/>
</dbReference>
<reference evidence="2 3" key="1">
    <citation type="submission" date="2017-01" db="EMBL/GenBank/DDBJ databases">
        <title>Comparative genomic analysis of Brazilian Leptospira santarosai.</title>
        <authorList>
            <person name="Moreno L.Z."/>
            <person name="Miraglia F."/>
            <person name="Kremer F.S."/>
            <person name="Eslabao M.R."/>
            <person name="Lilenbaum W."/>
            <person name="Dellagostin O.A."/>
            <person name="Moreno A.M."/>
        </authorList>
    </citation>
    <scope>NUCLEOTIDE SEQUENCE [LARGE SCALE GENOMIC DNA]</scope>
    <source>
        <strain evidence="2 3">M52/8-19</strain>
    </source>
</reference>
<evidence type="ECO:0000313" key="3">
    <source>
        <dbReference type="Proteomes" id="UP000189337"/>
    </source>
</evidence>
<dbReference type="AlphaFoldDB" id="A0AB73LVW8"/>
<dbReference type="GO" id="GO:0003677">
    <property type="term" value="F:DNA binding"/>
    <property type="evidence" value="ECO:0007669"/>
    <property type="project" value="InterPro"/>
</dbReference>
<dbReference type="Proteomes" id="UP000189337">
    <property type="component" value="Unassembled WGS sequence"/>
</dbReference>
<dbReference type="InterPro" id="IPR001387">
    <property type="entry name" value="Cro/C1-type_HTH"/>
</dbReference>
<organism evidence="2 3">
    <name type="scientific">Leptospira santarosai</name>
    <dbReference type="NCBI Taxonomy" id="28183"/>
    <lineage>
        <taxon>Bacteria</taxon>
        <taxon>Pseudomonadati</taxon>
        <taxon>Spirochaetota</taxon>
        <taxon>Spirochaetia</taxon>
        <taxon>Leptospirales</taxon>
        <taxon>Leptospiraceae</taxon>
        <taxon>Leptospira</taxon>
    </lineage>
</organism>